<feature type="chain" id="PRO_5002972624" evidence="4">
    <location>
        <begin position="24"/>
        <end position="557"/>
    </location>
</feature>
<evidence type="ECO:0000313" key="7">
    <source>
        <dbReference type="EMBL" id="ACU37858.1"/>
    </source>
</evidence>
<keyword evidence="8" id="KW-1185">Reference proteome</keyword>
<dbReference type="InterPro" id="IPR013595">
    <property type="entry name" value="Pept_S33_TAP-like_C"/>
</dbReference>
<evidence type="ECO:0000256" key="3">
    <source>
        <dbReference type="ARBA" id="ARBA00022801"/>
    </source>
</evidence>
<dbReference type="SUPFAM" id="SSF53474">
    <property type="entry name" value="alpha/beta-Hydrolases"/>
    <property type="match status" value="1"/>
</dbReference>
<keyword evidence="3" id="KW-0378">Hydrolase</keyword>
<dbReference type="InterPro" id="IPR051601">
    <property type="entry name" value="Serine_prot/Carboxylest_S33"/>
</dbReference>
<evidence type="ECO:0000256" key="1">
    <source>
        <dbReference type="ARBA" id="ARBA00010088"/>
    </source>
</evidence>
<evidence type="ECO:0000256" key="4">
    <source>
        <dbReference type="SAM" id="SignalP"/>
    </source>
</evidence>
<name>C6WFS2_ACTMD</name>
<dbReference type="HOGENOM" id="CLU_013364_3_2_11"/>
<dbReference type="Gene3D" id="3.40.50.1820">
    <property type="entry name" value="alpha/beta hydrolase"/>
    <property type="match status" value="1"/>
</dbReference>
<dbReference type="Pfam" id="PF08386">
    <property type="entry name" value="Abhydrolase_4"/>
    <property type="match status" value="1"/>
</dbReference>
<dbReference type="KEGG" id="ami:Amir_3994"/>
<feature type="signal peptide" evidence="4">
    <location>
        <begin position="1"/>
        <end position="23"/>
    </location>
</feature>
<evidence type="ECO:0000259" key="6">
    <source>
        <dbReference type="Pfam" id="PF08386"/>
    </source>
</evidence>
<proteinExistence type="inferred from homology"/>
<dbReference type="STRING" id="446462.Amir_3994"/>
<sequence length="557" mass="59163">MRNKVSVLLAATLALTAAPLAHAGPADPVDPVDPAGKYADQAVTWGECAFTPTAPLECALITVPRDWADPGSGAELEVSISRSRATGERRGAMLVNPGGPGGQGTGLAGDLAALAPDLGGAYDLIGMDPRGTGQQGVAGSAFTCDVPTDRLPTGPLDARDRSAASLAEHAKEPRAVAESCQSDARTPYVTTWQTAHDVDLVRALLGEERLHYLGYSYGSWLGAKYASLFPDRVGKVVLDSSVNWQGRLQAAFEAWPEIGDRQLTQQYFPWLARQFPDAVGDDPRGAWERARKVYAEQGVAPDAYDRIFVGMGNELVWLLSAAVLVAALGEEPEVPEALRARLDEVSVREFGVPLGGLTPAKVAEELADYTSYPGTYYAVTCGDEVTRTAAQNKALSDRQGPRWPVFGWAYGLWQACGHWSEAPRQQLPTLPPQVADRVLVVQSEFDPQTGYEQARAAVRAAPGVGFVQVADSTTHGQYVVDGNPCVDGAVNVFLLRDSRPGRITCPGLPLPGEDRVFPADGPVRDAVSAPMTAGSAPSGDPALRAGVQERIGAGFRR</sequence>
<dbReference type="eggNOG" id="COG0596">
    <property type="taxonomic scope" value="Bacteria"/>
</dbReference>
<evidence type="ECO:0000259" key="5">
    <source>
        <dbReference type="Pfam" id="PF00561"/>
    </source>
</evidence>
<dbReference type="Proteomes" id="UP000002213">
    <property type="component" value="Chromosome"/>
</dbReference>
<comment type="similarity">
    <text evidence="1">Belongs to the peptidase S33 family.</text>
</comment>
<dbReference type="OrthoDB" id="4273853at2"/>
<dbReference type="InterPro" id="IPR029058">
    <property type="entry name" value="AB_hydrolase_fold"/>
</dbReference>
<feature type="domain" description="AB hydrolase-1" evidence="5">
    <location>
        <begin position="92"/>
        <end position="277"/>
    </location>
</feature>
<dbReference type="PANTHER" id="PTHR43248">
    <property type="entry name" value="2-SUCCINYL-6-HYDROXY-2,4-CYCLOHEXADIENE-1-CARBOXYLATE SYNTHASE"/>
    <property type="match status" value="1"/>
</dbReference>
<dbReference type="RefSeq" id="WP_015802745.1">
    <property type="nucleotide sequence ID" value="NC_013093.1"/>
</dbReference>
<gene>
    <name evidence="7" type="ordered locus">Amir_3994</name>
</gene>
<accession>C6WFS2</accession>
<evidence type="ECO:0000313" key="8">
    <source>
        <dbReference type="Proteomes" id="UP000002213"/>
    </source>
</evidence>
<dbReference type="GO" id="GO:0016787">
    <property type="term" value="F:hydrolase activity"/>
    <property type="evidence" value="ECO:0007669"/>
    <property type="project" value="UniProtKB-KW"/>
</dbReference>
<dbReference type="AlphaFoldDB" id="C6WFS2"/>
<feature type="domain" description="Peptidase S33 tripeptidyl aminopeptidase-like C-terminal" evidence="6">
    <location>
        <begin position="409"/>
        <end position="501"/>
    </location>
</feature>
<dbReference type="Pfam" id="PF00561">
    <property type="entry name" value="Abhydrolase_1"/>
    <property type="match status" value="1"/>
</dbReference>
<reference evidence="7 8" key="1">
    <citation type="journal article" date="2009" name="Stand. Genomic Sci.">
        <title>Complete genome sequence of Actinosynnema mirum type strain (101).</title>
        <authorList>
            <person name="Land M."/>
            <person name="Lapidus A."/>
            <person name="Mayilraj S."/>
            <person name="Chen F."/>
            <person name="Copeland A."/>
            <person name="Del Rio T.G."/>
            <person name="Nolan M."/>
            <person name="Lucas S."/>
            <person name="Tice H."/>
            <person name="Cheng J.F."/>
            <person name="Chertkov O."/>
            <person name="Bruce D."/>
            <person name="Goodwin L."/>
            <person name="Pitluck S."/>
            <person name="Rohde M."/>
            <person name="Goker M."/>
            <person name="Pati A."/>
            <person name="Ivanova N."/>
            <person name="Mavromatis K."/>
            <person name="Chen A."/>
            <person name="Palaniappan K."/>
            <person name="Hauser L."/>
            <person name="Chang Y.J."/>
            <person name="Jeffries C.C."/>
            <person name="Brettin T."/>
            <person name="Detter J.C."/>
            <person name="Han C."/>
            <person name="Chain P."/>
            <person name="Tindall B.J."/>
            <person name="Bristow J."/>
            <person name="Eisen J.A."/>
            <person name="Markowitz V."/>
            <person name="Hugenholtz P."/>
            <person name="Kyrpides N.C."/>
            <person name="Klenk H.P."/>
        </authorList>
    </citation>
    <scope>NUCLEOTIDE SEQUENCE [LARGE SCALE GENOMIC DNA]</scope>
    <source>
        <strain evidence="8">ATCC 29888 / DSM 43827 / JCM 3225 / NBRC 14064 / NCIMB 13271 / NRRL B-12336 / IMRU 3971 / 101</strain>
    </source>
</reference>
<evidence type="ECO:0000256" key="2">
    <source>
        <dbReference type="ARBA" id="ARBA00022729"/>
    </source>
</evidence>
<protein>
    <submittedName>
        <fullName evidence="7">TAP domain protein</fullName>
    </submittedName>
</protein>
<dbReference type="InterPro" id="IPR000073">
    <property type="entry name" value="AB_hydrolase_1"/>
</dbReference>
<dbReference type="EMBL" id="CP001630">
    <property type="protein sequence ID" value="ACU37858.1"/>
    <property type="molecule type" value="Genomic_DNA"/>
</dbReference>
<keyword evidence="2 4" id="KW-0732">Signal</keyword>
<dbReference type="PANTHER" id="PTHR43248:SF29">
    <property type="entry name" value="TRIPEPTIDYL AMINOPEPTIDASE"/>
    <property type="match status" value="1"/>
</dbReference>
<organism evidence="7 8">
    <name type="scientific">Actinosynnema mirum (strain ATCC 29888 / DSM 43827 / JCM 3225 / NBRC 14064 / NCIMB 13271 / NRRL B-12336 / IMRU 3971 / 101)</name>
    <dbReference type="NCBI Taxonomy" id="446462"/>
    <lineage>
        <taxon>Bacteria</taxon>
        <taxon>Bacillati</taxon>
        <taxon>Actinomycetota</taxon>
        <taxon>Actinomycetes</taxon>
        <taxon>Pseudonocardiales</taxon>
        <taxon>Pseudonocardiaceae</taxon>
        <taxon>Actinosynnema</taxon>
    </lineage>
</organism>